<dbReference type="AlphaFoldDB" id="A0A5D0MX46"/>
<evidence type="ECO:0000259" key="1">
    <source>
        <dbReference type="Pfam" id="PF01610"/>
    </source>
</evidence>
<dbReference type="Proteomes" id="UP000323337">
    <property type="component" value="Unassembled WGS sequence"/>
</dbReference>
<dbReference type="EMBL" id="VSIV01000013">
    <property type="protein sequence ID" value="TYB36696.1"/>
    <property type="molecule type" value="Genomic_DNA"/>
</dbReference>
<dbReference type="Pfam" id="PF01610">
    <property type="entry name" value="DDE_Tnp_ISL3"/>
    <property type="match status" value="1"/>
</dbReference>
<evidence type="ECO:0000313" key="2">
    <source>
        <dbReference type="EMBL" id="TYB36696.1"/>
    </source>
</evidence>
<accession>A0A5D0MX46</accession>
<dbReference type="RefSeq" id="WP_303699958.1">
    <property type="nucleotide sequence ID" value="NZ_VSIV01000013.1"/>
</dbReference>
<protein>
    <submittedName>
        <fullName evidence="2">Transposase</fullName>
    </submittedName>
</protein>
<gene>
    <name evidence="2" type="ORF">FXF49_00525</name>
</gene>
<evidence type="ECO:0000313" key="3">
    <source>
        <dbReference type="Proteomes" id="UP000323337"/>
    </source>
</evidence>
<feature type="non-terminal residue" evidence="2">
    <location>
        <position position="76"/>
    </location>
</feature>
<organism evidence="2 3">
    <name type="scientific">Flexistipes sinusarabici</name>
    <dbReference type="NCBI Taxonomy" id="2352"/>
    <lineage>
        <taxon>Bacteria</taxon>
        <taxon>Pseudomonadati</taxon>
        <taxon>Deferribacterota</taxon>
        <taxon>Deferribacteres</taxon>
        <taxon>Deferribacterales</taxon>
        <taxon>Flexistipitaceae</taxon>
        <taxon>Flexistipes</taxon>
    </lineage>
</organism>
<reference evidence="2 3" key="1">
    <citation type="submission" date="2019-08" db="EMBL/GenBank/DDBJ databases">
        <title>Genomic characterization of a novel candidate phylum (ARYD3) from a high temperature, high salinity tertiary oil reservoir in north central Oklahoma, USA.</title>
        <authorList>
            <person name="Youssef N.H."/>
            <person name="Yadav A."/>
            <person name="Elshahed M.S."/>
        </authorList>
    </citation>
    <scope>NUCLEOTIDE SEQUENCE [LARGE SCALE GENOMIC DNA]</scope>
    <source>
        <strain evidence="2">ARYD1</strain>
    </source>
</reference>
<proteinExistence type="predicted"/>
<name>A0A5D0MX46_FLESI</name>
<comment type="caution">
    <text evidence="2">The sequence shown here is derived from an EMBL/GenBank/DDBJ whole genome shotgun (WGS) entry which is preliminary data.</text>
</comment>
<dbReference type="InterPro" id="IPR002560">
    <property type="entry name" value="Transposase_DDE"/>
</dbReference>
<sequence length="76" mass="8802">MSNLMFWKQSNKTEAEIFLNHCIAKDESSKIPILIKFAKTLSTHKFGLLSFYDYPISKGPLEGAKKAYGFRDYVFF</sequence>
<feature type="domain" description="Transposase IS204/IS1001/IS1096/IS1165 DDE" evidence="1">
    <location>
        <begin position="6"/>
        <end position="73"/>
    </location>
</feature>